<name>A0ABD0RDT4_CIRMR</name>
<dbReference type="Proteomes" id="UP001529510">
    <property type="component" value="Unassembled WGS sequence"/>
</dbReference>
<evidence type="ECO:0000313" key="2">
    <source>
        <dbReference type="EMBL" id="KAL0195695.1"/>
    </source>
</evidence>
<feature type="non-terminal residue" evidence="2">
    <location>
        <position position="1"/>
    </location>
</feature>
<protein>
    <submittedName>
        <fullName evidence="2">Uncharacterized protein</fullName>
    </submittedName>
</protein>
<evidence type="ECO:0000256" key="1">
    <source>
        <dbReference type="SAM" id="MobiDB-lite"/>
    </source>
</evidence>
<dbReference type="EMBL" id="JAMKFB020000004">
    <property type="protein sequence ID" value="KAL0195695.1"/>
    <property type="molecule type" value="Genomic_DNA"/>
</dbReference>
<evidence type="ECO:0000313" key="3">
    <source>
        <dbReference type="Proteomes" id="UP001529510"/>
    </source>
</evidence>
<gene>
    <name evidence="2" type="ORF">M9458_009267</name>
</gene>
<accession>A0ABD0RDT4</accession>
<dbReference type="AlphaFoldDB" id="A0ABD0RDT4"/>
<organism evidence="2 3">
    <name type="scientific">Cirrhinus mrigala</name>
    <name type="common">Mrigala</name>
    <dbReference type="NCBI Taxonomy" id="683832"/>
    <lineage>
        <taxon>Eukaryota</taxon>
        <taxon>Metazoa</taxon>
        <taxon>Chordata</taxon>
        <taxon>Craniata</taxon>
        <taxon>Vertebrata</taxon>
        <taxon>Euteleostomi</taxon>
        <taxon>Actinopterygii</taxon>
        <taxon>Neopterygii</taxon>
        <taxon>Teleostei</taxon>
        <taxon>Ostariophysi</taxon>
        <taxon>Cypriniformes</taxon>
        <taxon>Cyprinidae</taxon>
        <taxon>Labeoninae</taxon>
        <taxon>Labeonini</taxon>
        <taxon>Cirrhinus</taxon>
    </lineage>
</organism>
<reference evidence="2 3" key="1">
    <citation type="submission" date="2024-05" db="EMBL/GenBank/DDBJ databases">
        <title>Genome sequencing and assembly of Indian major carp, Cirrhinus mrigala (Hamilton, 1822).</title>
        <authorList>
            <person name="Mohindra V."/>
            <person name="Chowdhury L.M."/>
            <person name="Lal K."/>
            <person name="Jena J.K."/>
        </authorList>
    </citation>
    <scope>NUCLEOTIDE SEQUENCE [LARGE SCALE GENOMIC DNA]</scope>
    <source>
        <strain evidence="2">CM1030</strain>
        <tissue evidence="2">Blood</tissue>
    </source>
</reference>
<feature type="region of interest" description="Disordered" evidence="1">
    <location>
        <begin position="125"/>
        <end position="156"/>
    </location>
</feature>
<feature type="compositionally biased region" description="Basic and acidic residues" evidence="1">
    <location>
        <begin position="147"/>
        <end position="156"/>
    </location>
</feature>
<sequence length="156" mass="16654">DGQVWGGSTAAARAPLRQGCGGAAGFSSWHRLLTSAVLLGMNQAGNLGSVSRTGADLIRTAGFRPRLSYGGAGFPLSPFWTHEDPACMHGEETGTHEVMRDRHFNSCVDELFIHIRLVPHHTPPRPGCFGAPPPPTRPLRGSLVKGGDYRRGEADS</sequence>
<proteinExistence type="predicted"/>
<keyword evidence="3" id="KW-1185">Reference proteome</keyword>
<comment type="caution">
    <text evidence="2">The sequence shown here is derived from an EMBL/GenBank/DDBJ whole genome shotgun (WGS) entry which is preliminary data.</text>
</comment>